<gene>
    <name evidence="1" type="ORF">SAMN05421505_10833</name>
</gene>
<organism evidence="1 2">
    <name type="scientific">Sinosporangium album</name>
    <dbReference type="NCBI Taxonomy" id="504805"/>
    <lineage>
        <taxon>Bacteria</taxon>
        <taxon>Bacillati</taxon>
        <taxon>Actinomycetota</taxon>
        <taxon>Actinomycetes</taxon>
        <taxon>Streptosporangiales</taxon>
        <taxon>Streptosporangiaceae</taxon>
        <taxon>Sinosporangium</taxon>
    </lineage>
</organism>
<sequence length="166" mass="17908">MEAARCYRLAGRPAEAESCYLRAGRVGEAAACWEERGDLLRAALVLAVHGEQEHVRQAAVLATAARTRDDNQRLRRDIVLALCGDRLGTGGRRLPALLTDLERDLPDTHGRAVLVEWAVLAADTLGRHDLSAALHAAAHRGGDRGAATRWRAWAERTLGGSAGIPH</sequence>
<dbReference type="STRING" id="504805.SAMN05421505_10833"/>
<evidence type="ECO:0000313" key="2">
    <source>
        <dbReference type="Proteomes" id="UP000198923"/>
    </source>
</evidence>
<dbReference type="Proteomes" id="UP000198923">
    <property type="component" value="Unassembled WGS sequence"/>
</dbReference>
<evidence type="ECO:0000313" key="1">
    <source>
        <dbReference type="EMBL" id="SDG79045.1"/>
    </source>
</evidence>
<dbReference type="OrthoDB" id="4159174at2"/>
<dbReference type="AlphaFoldDB" id="A0A1G7X4G0"/>
<evidence type="ECO:0008006" key="3">
    <source>
        <dbReference type="Google" id="ProtNLM"/>
    </source>
</evidence>
<name>A0A1G7X4G0_9ACTN</name>
<proteinExistence type="predicted"/>
<accession>A0A1G7X4G0</accession>
<dbReference type="EMBL" id="FNCN01000008">
    <property type="protein sequence ID" value="SDG79045.1"/>
    <property type="molecule type" value="Genomic_DNA"/>
</dbReference>
<dbReference type="RefSeq" id="WP_093170145.1">
    <property type="nucleotide sequence ID" value="NZ_FNCN01000008.1"/>
</dbReference>
<keyword evidence="2" id="KW-1185">Reference proteome</keyword>
<reference evidence="1 2" key="1">
    <citation type="submission" date="2016-10" db="EMBL/GenBank/DDBJ databases">
        <authorList>
            <person name="de Groot N.N."/>
        </authorList>
    </citation>
    <scope>NUCLEOTIDE SEQUENCE [LARGE SCALE GENOMIC DNA]</scope>
    <source>
        <strain evidence="1 2">CPCC 201354</strain>
    </source>
</reference>
<protein>
    <recommendedName>
        <fullName evidence="3">Tetratricopeptide repeat-containing protein</fullName>
    </recommendedName>
</protein>